<dbReference type="GO" id="GO:0008168">
    <property type="term" value="F:methyltransferase activity"/>
    <property type="evidence" value="ECO:0007669"/>
    <property type="project" value="UniProtKB-KW"/>
</dbReference>
<dbReference type="RefSeq" id="WP_187558891.1">
    <property type="nucleotide sequence ID" value="NZ_JACRTP010000004.1"/>
</dbReference>
<keyword evidence="2" id="KW-0489">Methyltransferase</keyword>
<reference evidence="2 3" key="1">
    <citation type="submission" date="2020-08" db="EMBL/GenBank/DDBJ databases">
        <title>Genome public.</title>
        <authorList>
            <person name="Liu C."/>
            <person name="Sun Q."/>
        </authorList>
    </citation>
    <scope>NUCLEOTIDE SEQUENCE [LARGE SCALE GENOMIC DNA]</scope>
    <source>
        <strain evidence="2 3">3_YM_SP_D4_24.mj</strain>
    </source>
</reference>
<comment type="caution">
    <text evidence="2">The sequence shown here is derived from an EMBL/GenBank/DDBJ whole genome shotgun (WGS) entry which is preliminary data.</text>
</comment>
<dbReference type="InterPro" id="IPR025714">
    <property type="entry name" value="Methyltranfer_dom"/>
</dbReference>
<organism evidence="2 3">
    <name type="scientific">Blautia stercoris</name>
    <dbReference type="NCBI Taxonomy" id="871664"/>
    <lineage>
        <taxon>Bacteria</taxon>
        <taxon>Bacillati</taxon>
        <taxon>Bacillota</taxon>
        <taxon>Clostridia</taxon>
        <taxon>Lachnospirales</taxon>
        <taxon>Lachnospiraceae</taxon>
        <taxon>Blautia</taxon>
    </lineage>
</organism>
<dbReference type="Proteomes" id="UP000661649">
    <property type="component" value="Unassembled WGS sequence"/>
</dbReference>
<dbReference type="PANTHER" id="PTHR13369">
    <property type="match status" value="1"/>
</dbReference>
<protein>
    <submittedName>
        <fullName evidence="2">SAM-dependent methyltransferase</fullName>
    </submittedName>
</protein>
<feature type="domain" description="Methyltransferase" evidence="1">
    <location>
        <begin position="154"/>
        <end position="291"/>
    </location>
</feature>
<name>A0ABR7PEQ3_9FIRM</name>
<accession>A0ABR7PEQ3</accession>
<dbReference type="Pfam" id="PF13679">
    <property type="entry name" value="Methyltransf_32"/>
    <property type="match status" value="1"/>
</dbReference>
<proteinExistence type="predicted"/>
<keyword evidence="3" id="KW-1185">Reference proteome</keyword>
<dbReference type="PANTHER" id="PTHR13369:SF3">
    <property type="entry name" value="METHYLTRANSFERASE DOMAIN-CONTAINING PROTEIN"/>
    <property type="match status" value="1"/>
</dbReference>
<keyword evidence="2" id="KW-0808">Transferase</keyword>
<dbReference type="CDD" id="cd02440">
    <property type="entry name" value="AdoMet_MTases"/>
    <property type="match status" value="1"/>
</dbReference>
<dbReference type="GO" id="GO:0032259">
    <property type="term" value="P:methylation"/>
    <property type="evidence" value="ECO:0007669"/>
    <property type="project" value="UniProtKB-KW"/>
</dbReference>
<evidence type="ECO:0000313" key="3">
    <source>
        <dbReference type="Proteomes" id="UP000661649"/>
    </source>
</evidence>
<sequence length="389" mass="45219">MTELAGFLETYVNTQMIRIIISGPRKKEGPSKIQIRPLSLKGEIKFQETQTVGQKELHKNYEQNEIIQRMLEWMEHSFKKLQLEGQDIDATVLISKKGKATIKIKKSRTPKEFVPMLAHNRKKKYLLEEGRPVPFLIDLGVMSEDGKIKNARYDKFRQLNRFLEFIEDILPKLPKEREVTILDFGCGKSYLTFAMYHYLHELKHYDVHIIGLDLKTDVIEKCNRLADKYGYEKLNFYQGDIASYEGCEQVDMVVTLHACDTATDYALEKAVRWNASVILSVPCCQHELNRQIKNETLAPILEYGILKERFSAILTDGLRAQMLESKGYDTQILEFIDMEHTPKNLLIRAVKNENKKYSEQQKAAWEACIEAFHVKPTLQKELFLEGNHK</sequence>
<evidence type="ECO:0000313" key="2">
    <source>
        <dbReference type="EMBL" id="MBC8629265.1"/>
    </source>
</evidence>
<dbReference type="InterPro" id="IPR029063">
    <property type="entry name" value="SAM-dependent_MTases_sf"/>
</dbReference>
<evidence type="ECO:0000259" key="1">
    <source>
        <dbReference type="Pfam" id="PF13679"/>
    </source>
</evidence>
<gene>
    <name evidence="2" type="ORF">H8712_11675</name>
</gene>
<dbReference type="EMBL" id="JACRTP010000004">
    <property type="protein sequence ID" value="MBC8629265.1"/>
    <property type="molecule type" value="Genomic_DNA"/>
</dbReference>
<dbReference type="Gene3D" id="3.40.50.150">
    <property type="entry name" value="Vaccinia Virus protein VP39"/>
    <property type="match status" value="1"/>
</dbReference>
<dbReference type="SUPFAM" id="SSF53335">
    <property type="entry name" value="S-adenosyl-L-methionine-dependent methyltransferases"/>
    <property type="match status" value="1"/>
</dbReference>